<comment type="caution">
    <text evidence="7">The sequence shown here is derived from an EMBL/GenBank/DDBJ whole genome shotgun (WGS) entry which is preliminary data.</text>
</comment>
<evidence type="ECO:0000256" key="3">
    <source>
        <dbReference type="ARBA" id="ARBA00022692"/>
    </source>
</evidence>
<dbReference type="AlphaFoldDB" id="A0A937XAD7"/>
<feature type="transmembrane region" description="Helical" evidence="6">
    <location>
        <begin position="192"/>
        <end position="217"/>
    </location>
</feature>
<evidence type="ECO:0000256" key="4">
    <source>
        <dbReference type="ARBA" id="ARBA00022989"/>
    </source>
</evidence>
<organism evidence="7 8">
    <name type="scientific">Eiseniibacteriota bacterium</name>
    <dbReference type="NCBI Taxonomy" id="2212470"/>
    <lineage>
        <taxon>Bacteria</taxon>
        <taxon>Candidatus Eiseniibacteriota</taxon>
    </lineage>
</organism>
<proteinExistence type="predicted"/>
<evidence type="ECO:0000256" key="1">
    <source>
        <dbReference type="ARBA" id="ARBA00004651"/>
    </source>
</evidence>
<gene>
    <name evidence="7" type="ORF">FJY75_00405</name>
</gene>
<keyword evidence="2" id="KW-1003">Cell membrane</keyword>
<dbReference type="InterPro" id="IPR001851">
    <property type="entry name" value="ABC_transp_permease"/>
</dbReference>
<sequence>MRLLPALPALAAVAVALLAGALAALALGVAPAAIAERVVQGIVLSPYGWGQVLYKATFLAFTGLSVAIAFSAGLFNIGAEGQAVIGSLVCALVGIAGAGLSGALLLPLALAAAFAGGALWGWIPGWLKARWGTHEVIQTIMLNFIALALANLLIARRFGMPETVRTAEVGAGAWLPRLEGLWPALRGSAVNASLLLAVAAALLAHLFLFHTPAGLALRAVGRGRRQAELLGLRPGRRIVLAFVLAGGAAGLVGANFVLGYKHYYEDGFSGGIGFLGIAVALLARNAPLAVLPAALFFGFLSQAGFVVNTLVPRELVDILTGLILLAFIVAEQARRRASRSWAAPAGAAAEEGAA</sequence>
<dbReference type="CDD" id="cd06580">
    <property type="entry name" value="TM_PBP1_transp_TpRbsC_like"/>
    <property type="match status" value="1"/>
</dbReference>
<dbReference type="GO" id="GO:0005886">
    <property type="term" value="C:plasma membrane"/>
    <property type="evidence" value="ECO:0007669"/>
    <property type="project" value="UniProtKB-SubCell"/>
</dbReference>
<dbReference type="PANTHER" id="PTHR47089">
    <property type="entry name" value="ABC TRANSPORTER, PERMEASE PROTEIN"/>
    <property type="match status" value="1"/>
</dbReference>
<feature type="transmembrane region" description="Helical" evidence="6">
    <location>
        <begin position="56"/>
        <end position="77"/>
    </location>
</feature>
<feature type="transmembrane region" description="Helical" evidence="6">
    <location>
        <begin position="139"/>
        <end position="158"/>
    </location>
</feature>
<dbReference type="PANTHER" id="PTHR47089:SF1">
    <property type="entry name" value="GUANOSINE ABC TRANSPORTER PERMEASE PROTEIN NUPP"/>
    <property type="match status" value="1"/>
</dbReference>
<feature type="transmembrane region" description="Helical" evidence="6">
    <location>
        <begin position="313"/>
        <end position="330"/>
    </location>
</feature>
<reference evidence="7" key="1">
    <citation type="submission" date="2019-03" db="EMBL/GenBank/DDBJ databases">
        <title>Lake Tanganyika Metagenome-Assembled Genomes (MAGs).</title>
        <authorList>
            <person name="Tran P."/>
        </authorList>
    </citation>
    <scope>NUCLEOTIDE SEQUENCE</scope>
    <source>
        <strain evidence="7">M_DeepCast_400m_m2_100</strain>
    </source>
</reference>
<dbReference type="EMBL" id="VGIY01000004">
    <property type="protein sequence ID" value="MBM3316288.1"/>
    <property type="molecule type" value="Genomic_DNA"/>
</dbReference>
<protein>
    <submittedName>
        <fullName evidence="7">ABC transporter permease</fullName>
    </submittedName>
</protein>
<evidence type="ECO:0000256" key="6">
    <source>
        <dbReference type="SAM" id="Phobius"/>
    </source>
</evidence>
<feature type="transmembrane region" description="Helical" evidence="6">
    <location>
        <begin position="238"/>
        <end position="260"/>
    </location>
</feature>
<keyword evidence="4 6" id="KW-1133">Transmembrane helix</keyword>
<evidence type="ECO:0000313" key="8">
    <source>
        <dbReference type="Proteomes" id="UP000748308"/>
    </source>
</evidence>
<feature type="transmembrane region" description="Helical" evidence="6">
    <location>
        <begin position="84"/>
        <end position="102"/>
    </location>
</feature>
<comment type="subcellular location">
    <subcellularLocation>
        <location evidence="1">Cell membrane</location>
        <topology evidence="1">Multi-pass membrane protein</topology>
    </subcellularLocation>
</comment>
<evidence type="ECO:0000256" key="5">
    <source>
        <dbReference type="ARBA" id="ARBA00023136"/>
    </source>
</evidence>
<name>A0A937XAD7_UNCEI</name>
<accession>A0A937XAD7</accession>
<evidence type="ECO:0000256" key="2">
    <source>
        <dbReference type="ARBA" id="ARBA00022475"/>
    </source>
</evidence>
<keyword evidence="3 6" id="KW-0812">Transmembrane</keyword>
<dbReference type="Pfam" id="PF02653">
    <property type="entry name" value="BPD_transp_2"/>
    <property type="match status" value="1"/>
</dbReference>
<dbReference type="Proteomes" id="UP000748308">
    <property type="component" value="Unassembled WGS sequence"/>
</dbReference>
<dbReference type="GO" id="GO:0022857">
    <property type="term" value="F:transmembrane transporter activity"/>
    <property type="evidence" value="ECO:0007669"/>
    <property type="project" value="InterPro"/>
</dbReference>
<evidence type="ECO:0000313" key="7">
    <source>
        <dbReference type="EMBL" id="MBM3316288.1"/>
    </source>
</evidence>
<keyword evidence="5 6" id="KW-0472">Membrane</keyword>